<accession>A0A0W0TLY3</accession>
<evidence type="ECO:0000259" key="1">
    <source>
        <dbReference type="Pfam" id="PF14870"/>
    </source>
</evidence>
<gene>
    <name evidence="3" type="primary">hcf136</name>
    <name evidence="3" type="ORF">Lery_1805</name>
</gene>
<dbReference type="EMBL" id="LNYA01000028">
    <property type="protein sequence ID" value="KTC96599.1"/>
    <property type="molecule type" value="Genomic_DNA"/>
</dbReference>
<protein>
    <submittedName>
        <fullName evidence="3">Ycf48-like protein</fullName>
    </submittedName>
</protein>
<evidence type="ECO:0000313" key="4">
    <source>
        <dbReference type="Proteomes" id="UP000054773"/>
    </source>
</evidence>
<dbReference type="GO" id="GO:0010411">
    <property type="term" value="P:xyloglucan metabolic process"/>
    <property type="evidence" value="ECO:0007669"/>
    <property type="project" value="TreeGrafter"/>
</dbReference>
<name>A0A0W0TLY3_LEGER</name>
<dbReference type="InterPro" id="IPR015943">
    <property type="entry name" value="WD40/YVTN_repeat-like_dom_sf"/>
</dbReference>
<dbReference type="Pfam" id="PF14870">
    <property type="entry name" value="PSII_BNR"/>
    <property type="match status" value="1"/>
</dbReference>
<feature type="domain" description="DUF6242" evidence="2">
    <location>
        <begin position="201"/>
        <end position="339"/>
    </location>
</feature>
<dbReference type="SUPFAM" id="SSF110296">
    <property type="entry name" value="Oligoxyloglucan reducing end-specific cellobiohydrolase"/>
    <property type="match status" value="1"/>
</dbReference>
<dbReference type="Pfam" id="PF25852">
    <property type="entry name" value="DUF6242_C"/>
    <property type="match status" value="1"/>
</dbReference>
<keyword evidence="4" id="KW-1185">Reference proteome</keyword>
<dbReference type="AlphaFoldDB" id="A0A0W0TLY3"/>
<dbReference type="Gene3D" id="2.130.10.10">
    <property type="entry name" value="YVTN repeat-like/Quinoprotein amine dehydrogenase"/>
    <property type="match status" value="2"/>
</dbReference>
<feature type="domain" description="Photosynthesis system II assembly factor Ycf48/Hcf136-like" evidence="1">
    <location>
        <begin position="90"/>
        <end position="197"/>
    </location>
</feature>
<dbReference type="STRING" id="448.Lery_1805"/>
<evidence type="ECO:0000259" key="2">
    <source>
        <dbReference type="Pfam" id="PF25852"/>
    </source>
</evidence>
<dbReference type="InterPro" id="IPR028203">
    <property type="entry name" value="PSII_CF48-like_dom"/>
</dbReference>
<proteinExistence type="predicted"/>
<dbReference type="RefSeq" id="WP_058526948.1">
    <property type="nucleotide sequence ID" value="NZ_CAAAHY010000012.1"/>
</dbReference>
<dbReference type="InterPro" id="IPR058667">
    <property type="entry name" value="DUF6242_C"/>
</dbReference>
<evidence type="ECO:0000313" key="3">
    <source>
        <dbReference type="EMBL" id="KTC96599.1"/>
    </source>
</evidence>
<comment type="caution">
    <text evidence="3">The sequence shown here is derived from an EMBL/GenBank/DDBJ whole genome shotgun (WGS) entry which is preliminary data.</text>
</comment>
<sequence>MPTVQRRKIALLTVVILLILINLSLRMMHYWANRKITNNLLSTPAADLVKTSKKDVAPWQLLSKGVMETVQAVVGSHVIYAGGFDALNDDNGPVYKSLDGGKTWTAASQGFPENALVNAVAALDEKKVYAATWGAGLFKTDDGGNTWLSISQGLPGKDILALSVVDENVVYVSVSGSLTSRGGIFKTVDGGAHWQSVYKTWPNRVLSLDAVDANTVYAGISPGWATNGTLMKTTDGGAHWSTLYVGSRHLQITNLAAYDANTVYAATSEGMLKSTDGGQYWMAVNAGLPISFNATTYSLSGLYVENDRVVYVGARTDTARSGAVYYTVDGGIHWFSARKGLKTDSVNSIQVLKKGTAYIGTNQGVFKSQIR</sequence>
<dbReference type="Proteomes" id="UP000054773">
    <property type="component" value="Unassembled WGS sequence"/>
</dbReference>
<dbReference type="PANTHER" id="PTHR43739">
    <property type="entry name" value="XYLOGLUCANASE (EUROFUNG)"/>
    <property type="match status" value="1"/>
</dbReference>
<dbReference type="PANTHER" id="PTHR43739:SF5">
    <property type="entry name" value="EXO-ALPHA-SIALIDASE"/>
    <property type="match status" value="1"/>
</dbReference>
<organism evidence="3 4">
    <name type="scientific">Legionella erythra</name>
    <dbReference type="NCBI Taxonomy" id="448"/>
    <lineage>
        <taxon>Bacteria</taxon>
        <taxon>Pseudomonadati</taxon>
        <taxon>Pseudomonadota</taxon>
        <taxon>Gammaproteobacteria</taxon>
        <taxon>Legionellales</taxon>
        <taxon>Legionellaceae</taxon>
        <taxon>Legionella</taxon>
    </lineage>
</organism>
<dbReference type="CDD" id="cd15482">
    <property type="entry name" value="Sialidase_non-viral"/>
    <property type="match status" value="1"/>
</dbReference>
<dbReference type="InterPro" id="IPR052025">
    <property type="entry name" value="Xyloglucanase_GH74"/>
</dbReference>
<dbReference type="OrthoDB" id="9813892at2"/>
<dbReference type="PATRIC" id="fig|448.7.peg.1888"/>
<reference evidence="3 4" key="1">
    <citation type="submission" date="2015-11" db="EMBL/GenBank/DDBJ databases">
        <title>Genomic analysis of 38 Legionella species identifies large and diverse effector repertoires.</title>
        <authorList>
            <person name="Burstein D."/>
            <person name="Amaro F."/>
            <person name="Zusman T."/>
            <person name="Lifshitz Z."/>
            <person name="Cohen O."/>
            <person name="Gilbert J.A."/>
            <person name="Pupko T."/>
            <person name="Shuman H.A."/>
            <person name="Segal G."/>
        </authorList>
    </citation>
    <scope>NUCLEOTIDE SEQUENCE [LARGE SCALE GENOMIC DNA]</scope>
    <source>
        <strain evidence="3 4">SE-32A-C8</strain>
    </source>
</reference>